<dbReference type="GO" id="GO:0009450">
    <property type="term" value="P:gamma-aminobutyric acid catabolic process"/>
    <property type="evidence" value="ECO:0007669"/>
    <property type="project" value="TreeGrafter"/>
</dbReference>
<gene>
    <name evidence="4" type="ORF">KM031_17775</name>
</gene>
<keyword evidence="5" id="KW-1185">Reference proteome</keyword>
<dbReference type="InterPro" id="IPR016161">
    <property type="entry name" value="Ald_DH/histidinol_DH"/>
</dbReference>
<keyword evidence="2" id="KW-0560">Oxidoreductase</keyword>
<dbReference type="SUPFAM" id="SSF53720">
    <property type="entry name" value="ALDH-like"/>
    <property type="match status" value="1"/>
</dbReference>
<dbReference type="Gene3D" id="3.40.605.10">
    <property type="entry name" value="Aldehyde Dehydrogenase, Chain A, domain 1"/>
    <property type="match status" value="1"/>
</dbReference>
<sequence length="480" mass="50475">MTQAAPLYIAGEWLQSGRDSSAVPDPSGLPDAGRVTHATLADLDRAAEAAADAFRGWSRMSAYDRSTLLRRAADLLRDRADPIARLMVREQGKPLAEARGEVIGAADHIDWAAEEGRRLYGRMIPARMPGVLQIARKEAIGPVAGFSPWNFPVSQAVRKIAGALGAGCTIVVKCPEETPYSCVELVRCFADAGLPAGVVNLVFGQPAQISEHLIPHPGIRMISFTGSVPVGRQLGALAAARVKRATLELGGHSPFIVCEDADVEAAIKLAAGLKFRNAGQVCAAPSRFYVHEALYDAFVDGLVTAAKAIKIGNGFEPGVTMGPLANPRRLTAMERFVADATLRGGKLRAGGRRHGSAGNFFEPTVLTDVPDDAALMLEEPFGPIAPVSAFSSLDSAIQQANALPFGLAAFAFTRNFATAEKLSTELESGMISINHFGIAAPETPFGGMKESGYGSEGGTEGMEAFVTTKFTSVLGLGAAS</sequence>
<organism evidence="4 5">
    <name type="scientific">Gemmobacter fulvus</name>
    <dbReference type="NCBI Taxonomy" id="2840474"/>
    <lineage>
        <taxon>Bacteria</taxon>
        <taxon>Pseudomonadati</taxon>
        <taxon>Pseudomonadota</taxon>
        <taxon>Alphaproteobacteria</taxon>
        <taxon>Rhodobacterales</taxon>
        <taxon>Paracoccaceae</taxon>
        <taxon>Gemmobacter</taxon>
    </lineage>
</organism>
<evidence type="ECO:0000256" key="1">
    <source>
        <dbReference type="ARBA" id="ARBA00009986"/>
    </source>
</evidence>
<name>A0A975PAG0_9RHOB</name>
<accession>A0A975PAG0</accession>
<dbReference type="AlphaFoldDB" id="A0A975PAG0"/>
<dbReference type="PANTHER" id="PTHR43353:SF5">
    <property type="entry name" value="SUCCINATE-SEMIALDEHYDE DEHYDROGENASE, MITOCHONDRIAL"/>
    <property type="match status" value="1"/>
</dbReference>
<evidence type="ECO:0000259" key="3">
    <source>
        <dbReference type="Pfam" id="PF00171"/>
    </source>
</evidence>
<reference evidence="4" key="1">
    <citation type="submission" date="2021-06" db="EMBL/GenBank/DDBJ databases">
        <authorList>
            <person name="Lee C.-S."/>
            <person name="Jin L."/>
        </authorList>
    </citation>
    <scope>NUCLEOTIDE SEQUENCE</scope>
    <source>
        <strain evidence="4">Con5</strain>
        <plasmid evidence="4">p1</plasmid>
    </source>
</reference>
<dbReference type="Pfam" id="PF00171">
    <property type="entry name" value="Aldedh"/>
    <property type="match status" value="1"/>
</dbReference>
<dbReference type="InterPro" id="IPR016163">
    <property type="entry name" value="Ald_DH_C"/>
</dbReference>
<dbReference type="PROSITE" id="PS00070">
    <property type="entry name" value="ALDEHYDE_DEHYDR_CYS"/>
    <property type="match status" value="1"/>
</dbReference>
<dbReference type="PANTHER" id="PTHR43353">
    <property type="entry name" value="SUCCINATE-SEMIALDEHYDE DEHYDROGENASE, MITOCHONDRIAL"/>
    <property type="match status" value="1"/>
</dbReference>
<dbReference type="RefSeq" id="WP_215505174.1">
    <property type="nucleotide sequence ID" value="NZ_CP076362.1"/>
</dbReference>
<geneLocation type="plasmid" evidence="4 5">
    <name>p1</name>
</geneLocation>
<dbReference type="Proteomes" id="UP000679352">
    <property type="component" value="Plasmid p1"/>
</dbReference>
<dbReference type="Gene3D" id="3.40.309.10">
    <property type="entry name" value="Aldehyde Dehydrogenase, Chain A, domain 2"/>
    <property type="match status" value="1"/>
</dbReference>
<dbReference type="FunFam" id="3.40.605.10:FF:000033">
    <property type="entry name" value="NAD-dependent succinate-semialdehyde dehydrogenase"/>
    <property type="match status" value="1"/>
</dbReference>
<protein>
    <submittedName>
        <fullName evidence="4">NAD-dependent succinate-semialdehyde dehydrogenase</fullName>
    </submittedName>
</protein>
<evidence type="ECO:0000256" key="2">
    <source>
        <dbReference type="ARBA" id="ARBA00023002"/>
    </source>
</evidence>
<dbReference type="FunFam" id="3.40.309.10:FF:000009">
    <property type="entry name" value="Aldehyde dehydrogenase A"/>
    <property type="match status" value="1"/>
</dbReference>
<proteinExistence type="inferred from homology"/>
<dbReference type="GO" id="GO:0004777">
    <property type="term" value="F:succinate-semialdehyde dehydrogenase (NAD+) activity"/>
    <property type="evidence" value="ECO:0007669"/>
    <property type="project" value="TreeGrafter"/>
</dbReference>
<evidence type="ECO:0000313" key="5">
    <source>
        <dbReference type="Proteomes" id="UP000679352"/>
    </source>
</evidence>
<dbReference type="CDD" id="cd07103">
    <property type="entry name" value="ALDH_F5_SSADH_GabD"/>
    <property type="match status" value="1"/>
</dbReference>
<feature type="domain" description="Aldehyde dehydrogenase" evidence="3">
    <location>
        <begin position="16"/>
        <end position="470"/>
    </location>
</feature>
<dbReference type="KEGG" id="gfu:KM031_17775"/>
<dbReference type="InterPro" id="IPR015590">
    <property type="entry name" value="Aldehyde_DH_dom"/>
</dbReference>
<dbReference type="EMBL" id="CP076362">
    <property type="protein sequence ID" value="QWK92148.1"/>
    <property type="molecule type" value="Genomic_DNA"/>
</dbReference>
<dbReference type="InterPro" id="IPR016160">
    <property type="entry name" value="Ald_DH_CS_CYS"/>
</dbReference>
<dbReference type="InterPro" id="IPR016162">
    <property type="entry name" value="Ald_DH_N"/>
</dbReference>
<keyword evidence="4" id="KW-0614">Plasmid</keyword>
<evidence type="ECO:0000313" key="4">
    <source>
        <dbReference type="EMBL" id="QWK92148.1"/>
    </source>
</evidence>
<dbReference type="InterPro" id="IPR050740">
    <property type="entry name" value="Aldehyde_DH_Superfamily"/>
</dbReference>
<comment type="similarity">
    <text evidence="1">Belongs to the aldehyde dehydrogenase family.</text>
</comment>